<evidence type="ECO:0000256" key="13">
    <source>
        <dbReference type="SAM" id="Phobius"/>
    </source>
</evidence>
<evidence type="ECO:0000313" key="14">
    <source>
        <dbReference type="Proteomes" id="UP000504634"/>
    </source>
</evidence>
<keyword evidence="4 12" id="KW-0894">Sodium channel</keyword>
<dbReference type="GO" id="GO:0015280">
    <property type="term" value="F:ligand-gated sodium channel activity"/>
    <property type="evidence" value="ECO:0007669"/>
    <property type="project" value="TreeGrafter"/>
</dbReference>
<dbReference type="AlphaFoldDB" id="A0A6J2TMV9"/>
<gene>
    <name evidence="15" type="primary">LOC115625427</name>
</gene>
<comment type="subcellular location">
    <subcellularLocation>
        <location evidence="1">Membrane</location>
        <topology evidence="1">Multi-pass membrane protein</topology>
    </subcellularLocation>
</comment>
<dbReference type="OrthoDB" id="5874059at2759"/>
<dbReference type="PANTHER" id="PTHR11690:SF157">
    <property type="entry name" value="PICKPOCKET 15"/>
    <property type="match status" value="1"/>
</dbReference>
<dbReference type="Gene3D" id="2.60.470.10">
    <property type="entry name" value="Acid-sensing ion channels like domains"/>
    <property type="match status" value="1"/>
</dbReference>
<reference evidence="15" key="1">
    <citation type="submission" date="2025-08" db="UniProtKB">
        <authorList>
            <consortium name="RefSeq"/>
        </authorList>
    </citation>
    <scope>IDENTIFICATION</scope>
    <source>
        <strain evidence="15">11010-0011.00</strain>
        <tissue evidence="15">Whole body</tissue>
    </source>
</reference>
<organism evidence="14 15">
    <name type="scientific">Drosophila lebanonensis</name>
    <name type="common">Fruit fly</name>
    <name type="synonym">Scaptodrosophila lebanonensis</name>
    <dbReference type="NCBI Taxonomy" id="7225"/>
    <lineage>
        <taxon>Eukaryota</taxon>
        <taxon>Metazoa</taxon>
        <taxon>Ecdysozoa</taxon>
        <taxon>Arthropoda</taxon>
        <taxon>Hexapoda</taxon>
        <taxon>Insecta</taxon>
        <taxon>Pterygota</taxon>
        <taxon>Neoptera</taxon>
        <taxon>Endopterygota</taxon>
        <taxon>Diptera</taxon>
        <taxon>Brachycera</taxon>
        <taxon>Muscomorpha</taxon>
        <taxon>Ephydroidea</taxon>
        <taxon>Drosophilidae</taxon>
        <taxon>Scaptodrosophila</taxon>
    </lineage>
</organism>
<keyword evidence="8 12" id="KW-0406">Ion transport</keyword>
<evidence type="ECO:0000313" key="15">
    <source>
        <dbReference type="RefSeq" id="XP_030376327.1"/>
    </source>
</evidence>
<keyword evidence="11 12" id="KW-0407">Ion channel</keyword>
<evidence type="ECO:0000256" key="12">
    <source>
        <dbReference type="RuleBase" id="RU000679"/>
    </source>
</evidence>
<keyword evidence="7" id="KW-0915">Sodium</keyword>
<dbReference type="Gene3D" id="1.10.287.770">
    <property type="entry name" value="YojJ-like"/>
    <property type="match status" value="1"/>
</dbReference>
<dbReference type="InterPro" id="IPR001873">
    <property type="entry name" value="ENaC"/>
</dbReference>
<evidence type="ECO:0000256" key="8">
    <source>
        <dbReference type="ARBA" id="ARBA00023065"/>
    </source>
</evidence>
<evidence type="ECO:0000256" key="10">
    <source>
        <dbReference type="ARBA" id="ARBA00023201"/>
    </source>
</evidence>
<dbReference type="Proteomes" id="UP000504634">
    <property type="component" value="Unplaced"/>
</dbReference>
<dbReference type="RefSeq" id="XP_030376327.1">
    <property type="nucleotide sequence ID" value="XM_030520467.1"/>
</dbReference>
<name>A0A6J2TMV9_DROLE</name>
<keyword evidence="6 13" id="KW-1133">Transmembrane helix</keyword>
<feature type="transmembrane region" description="Helical" evidence="13">
    <location>
        <begin position="482"/>
        <end position="508"/>
    </location>
</feature>
<proteinExistence type="inferred from homology"/>
<evidence type="ECO:0000256" key="5">
    <source>
        <dbReference type="ARBA" id="ARBA00022692"/>
    </source>
</evidence>
<keyword evidence="9 13" id="KW-0472">Membrane</keyword>
<keyword evidence="3 12" id="KW-0813">Transport</keyword>
<evidence type="ECO:0000256" key="9">
    <source>
        <dbReference type="ARBA" id="ARBA00023136"/>
    </source>
</evidence>
<dbReference type="PRINTS" id="PR01078">
    <property type="entry name" value="AMINACHANNEL"/>
</dbReference>
<keyword evidence="10 12" id="KW-0739">Sodium transport</keyword>
<sequence length="531" mass="60574">MSIYMGYVGQKPQPVALRLRKPASQSAIGLLNNRQRRTDWAAMSKQIAHGNVERPQEQSWAWKLVAYLKDYCANCTLVGFAYIANQNLHPLERIFWVSCVLLSAMGCYHLISEYQRDFPIRAVSIVYESLSPFQRVKFPTVSVCDFIYKDQVGAELENFIASLGTGLIEEYNYEVESHMEFILFPYLYHEGAIRSSCEHYETCEQCAKCQKKNYRDFLTRFGANCSDMFIECTLAGSTFDCCKYFLPLTTPYGRCFLLNSLQNNQRNSKHWLPTMLDPGSQKAIMQLLTYRSIYVSLMDEEDLPHTALSGVGVSISAPGQQKTIQFYLEAMDNDDDVRNIPGEVRKCYFPDELLPGSVYKAYSFSSCISDCARLIQLELCNCTSYTFNPFNDSRFPDCDMDGYLCLEDHSMVKPDAKFLMQLKSPKLSCSCLPSCNEVDKRMVYESVSSYNLSSQARNITLSMPIWPTDQYRRQALRTRLDVVVTMGGMLGLFLGASILSGIEFVYYFTLRAANTALEERRNQSPRPARAS</sequence>
<keyword evidence="5 12" id="KW-0812">Transmembrane</keyword>
<evidence type="ECO:0000256" key="1">
    <source>
        <dbReference type="ARBA" id="ARBA00004141"/>
    </source>
</evidence>
<evidence type="ECO:0000256" key="6">
    <source>
        <dbReference type="ARBA" id="ARBA00022989"/>
    </source>
</evidence>
<dbReference type="PANTHER" id="PTHR11690">
    <property type="entry name" value="AMILORIDE-SENSITIVE SODIUM CHANNEL-RELATED"/>
    <property type="match status" value="1"/>
</dbReference>
<evidence type="ECO:0000256" key="4">
    <source>
        <dbReference type="ARBA" id="ARBA00022461"/>
    </source>
</evidence>
<dbReference type="GO" id="GO:0005886">
    <property type="term" value="C:plasma membrane"/>
    <property type="evidence" value="ECO:0007669"/>
    <property type="project" value="TreeGrafter"/>
</dbReference>
<evidence type="ECO:0000256" key="2">
    <source>
        <dbReference type="ARBA" id="ARBA00007193"/>
    </source>
</evidence>
<evidence type="ECO:0000256" key="11">
    <source>
        <dbReference type="ARBA" id="ARBA00023303"/>
    </source>
</evidence>
<protein>
    <submittedName>
        <fullName evidence="15">Pickpocket protein 28</fullName>
    </submittedName>
</protein>
<evidence type="ECO:0000256" key="7">
    <source>
        <dbReference type="ARBA" id="ARBA00023053"/>
    </source>
</evidence>
<evidence type="ECO:0000256" key="3">
    <source>
        <dbReference type="ARBA" id="ARBA00022448"/>
    </source>
</evidence>
<keyword evidence="14" id="KW-1185">Reference proteome</keyword>
<dbReference type="GeneID" id="115625427"/>
<comment type="similarity">
    <text evidence="2 12">Belongs to the amiloride-sensitive sodium channel (TC 1.A.6) family.</text>
</comment>
<dbReference type="Pfam" id="PF00858">
    <property type="entry name" value="ASC"/>
    <property type="match status" value="1"/>
</dbReference>
<accession>A0A6J2TMV9</accession>